<proteinExistence type="predicted"/>
<evidence type="ECO:0000256" key="6">
    <source>
        <dbReference type="SAM" id="SignalP"/>
    </source>
</evidence>
<keyword evidence="9" id="KW-1185">Reference proteome</keyword>
<evidence type="ECO:0000256" key="4">
    <source>
        <dbReference type="ARBA" id="ARBA00023088"/>
    </source>
</evidence>
<dbReference type="OrthoDB" id="3967140at2"/>
<keyword evidence="5" id="KW-0472">Membrane</keyword>
<dbReference type="STRING" id="145854.GA0074692_4965"/>
<evidence type="ECO:0000313" key="8">
    <source>
        <dbReference type="EMBL" id="SCL38299.1"/>
    </source>
</evidence>
<evidence type="ECO:0000259" key="7">
    <source>
        <dbReference type="Pfam" id="PF00746"/>
    </source>
</evidence>
<feature type="chain" id="PRO_5008746565" evidence="6">
    <location>
        <begin position="30"/>
        <end position="520"/>
    </location>
</feature>
<dbReference type="EMBL" id="FMHW01000002">
    <property type="protein sequence ID" value="SCL38299.1"/>
    <property type="molecule type" value="Genomic_DNA"/>
</dbReference>
<keyword evidence="5" id="KW-0812">Transmembrane</keyword>
<dbReference type="Proteomes" id="UP000198959">
    <property type="component" value="Unassembled WGS sequence"/>
</dbReference>
<evidence type="ECO:0000256" key="2">
    <source>
        <dbReference type="ARBA" id="ARBA00022525"/>
    </source>
</evidence>
<dbReference type="RefSeq" id="WP_091647925.1">
    <property type="nucleotide sequence ID" value="NZ_FMHW01000002.1"/>
</dbReference>
<gene>
    <name evidence="8" type="ORF">GA0074692_4965</name>
</gene>
<feature type="transmembrane region" description="Helical" evidence="5">
    <location>
        <begin position="492"/>
        <end position="511"/>
    </location>
</feature>
<evidence type="ECO:0000256" key="3">
    <source>
        <dbReference type="ARBA" id="ARBA00022729"/>
    </source>
</evidence>
<organism evidence="8 9">
    <name type="scientific">Micromonospora pallida</name>
    <dbReference type="NCBI Taxonomy" id="145854"/>
    <lineage>
        <taxon>Bacteria</taxon>
        <taxon>Bacillati</taxon>
        <taxon>Actinomycetota</taxon>
        <taxon>Actinomycetes</taxon>
        <taxon>Micromonosporales</taxon>
        <taxon>Micromonosporaceae</taxon>
        <taxon>Micromonospora</taxon>
    </lineage>
</organism>
<dbReference type="PROSITE" id="PS51318">
    <property type="entry name" value="TAT"/>
    <property type="match status" value="1"/>
</dbReference>
<feature type="signal peptide" evidence="6">
    <location>
        <begin position="1"/>
        <end position="29"/>
    </location>
</feature>
<dbReference type="AlphaFoldDB" id="A0A1C6T9E0"/>
<keyword evidence="4" id="KW-0572">Peptidoglycan-anchor</keyword>
<keyword evidence="3 6" id="KW-0732">Signal</keyword>
<protein>
    <submittedName>
        <fullName evidence="8">LPXTG-motif cell wall anchor domain-containing protein</fullName>
    </submittedName>
</protein>
<dbReference type="CDD" id="cd12087">
    <property type="entry name" value="TM_EGFR-like"/>
    <property type="match status" value="1"/>
</dbReference>
<dbReference type="NCBIfam" id="TIGR01167">
    <property type="entry name" value="LPXTG_anchor"/>
    <property type="match status" value="1"/>
</dbReference>
<evidence type="ECO:0000313" key="9">
    <source>
        <dbReference type="Proteomes" id="UP000198959"/>
    </source>
</evidence>
<keyword evidence="1" id="KW-0134">Cell wall</keyword>
<accession>A0A1C6T9E0</accession>
<feature type="domain" description="Gram-positive cocci surface proteins LPxTG" evidence="7">
    <location>
        <begin position="479"/>
        <end position="514"/>
    </location>
</feature>
<keyword evidence="5" id="KW-1133">Transmembrane helix</keyword>
<dbReference type="Pfam" id="PF00746">
    <property type="entry name" value="Gram_pos_anchor"/>
    <property type="match status" value="1"/>
</dbReference>
<dbReference type="InterPro" id="IPR006311">
    <property type="entry name" value="TAT_signal"/>
</dbReference>
<sequence>MLNTSTRRLLAGLGVVGALVATTAIPASAAPADVEINLYFPDVTVAADTAGKVESPVMSASEPVVLREATMRYDFSDLAGKVNVTEDDDFGYCTKPEPGVLLCTDPFEIGLDEWGLAGLFQVVIAATDGTDDATGKLKVTFSAAGVDPLTWESTVRVGEGVDLAGATDTVKVSARPGEALSLPLTVRNPGTTTVKGSTALFDVDYELRADEKYSNCTYEGDELRFCHFDQELAPGTTYRASVDFVLGKDTYAPGDVYTYTNWMTSAEYEDFAAYLESRGISPGKPGTGPELTLAVDDRARAPQADTDPDNNWSSYEVAVTGTNGTDLAAIGDKLTGAAGDKVTATVGFRNNGPATLNHIRSDSPVTHLRVGVPQGTTVIGAPEWCVPIKGEEFGEPGEAGGSNYHCYASTLSIAGEEETYEFTLRVDKVVANAKGPVEVNVPCQCDGGFYDDLKPANDTAAILVNATGGGGGGGGEDGDGGTLPITGAQTSLIAGVGGLLLAVGVGGFVLARRRRTRFVA</sequence>
<dbReference type="InterPro" id="IPR019931">
    <property type="entry name" value="LPXTG_anchor"/>
</dbReference>
<evidence type="ECO:0000256" key="1">
    <source>
        <dbReference type="ARBA" id="ARBA00022512"/>
    </source>
</evidence>
<reference evidence="9" key="1">
    <citation type="submission" date="2016-06" db="EMBL/GenBank/DDBJ databases">
        <authorList>
            <person name="Varghese N."/>
            <person name="Submissions Spin"/>
        </authorList>
    </citation>
    <scope>NUCLEOTIDE SEQUENCE [LARGE SCALE GENOMIC DNA]</scope>
    <source>
        <strain evidence="9">DSM 43817</strain>
    </source>
</reference>
<evidence type="ECO:0000256" key="5">
    <source>
        <dbReference type="SAM" id="Phobius"/>
    </source>
</evidence>
<name>A0A1C6T9E0_9ACTN</name>
<keyword evidence="2" id="KW-0964">Secreted</keyword>